<dbReference type="PANTHER" id="PTHR43857:SF1">
    <property type="entry name" value="YJGH FAMILY PROTEIN"/>
    <property type="match status" value="1"/>
</dbReference>
<dbReference type="CDD" id="cd06154">
    <property type="entry name" value="YjgF_YER057c_UK114_like_6"/>
    <property type="match status" value="1"/>
</dbReference>
<dbReference type="EMBL" id="JBHSRD010000003">
    <property type="protein sequence ID" value="MFC6006517.1"/>
    <property type="molecule type" value="Genomic_DNA"/>
</dbReference>
<evidence type="ECO:0000313" key="1">
    <source>
        <dbReference type="EMBL" id="MFC6006517.1"/>
    </source>
</evidence>
<accession>A0ABW1JC57</accession>
<dbReference type="Proteomes" id="UP001596189">
    <property type="component" value="Unassembled WGS sequence"/>
</dbReference>
<reference evidence="2" key="1">
    <citation type="journal article" date="2019" name="Int. J. Syst. Evol. Microbiol.">
        <title>The Global Catalogue of Microorganisms (GCM) 10K type strain sequencing project: providing services to taxonomists for standard genome sequencing and annotation.</title>
        <authorList>
            <consortium name="The Broad Institute Genomics Platform"/>
            <consortium name="The Broad Institute Genome Sequencing Center for Infectious Disease"/>
            <person name="Wu L."/>
            <person name="Ma J."/>
        </authorList>
    </citation>
    <scope>NUCLEOTIDE SEQUENCE [LARGE SCALE GENOMIC DNA]</scope>
    <source>
        <strain evidence="2">KACC 14249</strain>
    </source>
</reference>
<proteinExistence type="predicted"/>
<dbReference type="Gene3D" id="3.30.1330.40">
    <property type="entry name" value="RutC-like"/>
    <property type="match status" value="1"/>
</dbReference>
<gene>
    <name evidence="1" type="ORF">ACFQDO_05170</name>
</gene>
<dbReference type="PANTHER" id="PTHR43857">
    <property type="entry name" value="BLR7761 PROTEIN"/>
    <property type="match status" value="1"/>
</dbReference>
<dbReference type="RefSeq" id="WP_345718002.1">
    <property type="nucleotide sequence ID" value="NZ_BAABFP010000008.1"/>
</dbReference>
<comment type="caution">
    <text evidence="1">The sequence shown here is derived from an EMBL/GenBank/DDBJ whole genome shotgun (WGS) entry which is preliminary data.</text>
</comment>
<protein>
    <submittedName>
        <fullName evidence="1">RidA family protein</fullName>
    </submittedName>
</protein>
<dbReference type="Pfam" id="PF01042">
    <property type="entry name" value="Ribonuc_L-PSP"/>
    <property type="match status" value="1"/>
</dbReference>
<dbReference type="InterPro" id="IPR006175">
    <property type="entry name" value="YjgF/YER057c/UK114"/>
</dbReference>
<name>A0ABW1JC57_9ACTN</name>
<keyword evidence="2" id="KW-1185">Reference proteome</keyword>
<dbReference type="InterPro" id="IPR035959">
    <property type="entry name" value="RutC-like_sf"/>
</dbReference>
<dbReference type="SUPFAM" id="SSF55298">
    <property type="entry name" value="YjgF-like"/>
    <property type="match status" value="1"/>
</dbReference>
<sequence length="129" mass="13798">MSDRQRVSSGAVWEESVGYSRAVRVRDHVWVAGTTAAGSNGDPVGGDDAYAQTREALRRVVAALAEVGASPADVVRTRMYVTDIAFWAEVGRAHGEVFGDVRPVATMLEVSALIDRRLVVEVEAEAVLG</sequence>
<organism evidence="1 2">
    <name type="scientific">Angustibacter luteus</name>
    <dbReference type="NCBI Taxonomy" id="658456"/>
    <lineage>
        <taxon>Bacteria</taxon>
        <taxon>Bacillati</taxon>
        <taxon>Actinomycetota</taxon>
        <taxon>Actinomycetes</taxon>
        <taxon>Kineosporiales</taxon>
        <taxon>Kineosporiaceae</taxon>
    </lineage>
</organism>
<evidence type="ECO:0000313" key="2">
    <source>
        <dbReference type="Proteomes" id="UP001596189"/>
    </source>
</evidence>